<evidence type="ECO:0000313" key="1">
    <source>
        <dbReference type="EMBL" id="VEV98692.1"/>
    </source>
</evidence>
<protein>
    <submittedName>
        <fullName evidence="1">Uncharacterized protein</fullName>
    </submittedName>
</protein>
<reference evidence="1" key="1">
    <citation type="submission" date="2019-02" db="EMBL/GenBank/DDBJ databases">
        <authorList>
            <consortium name="Genoscope - CEA"/>
            <person name="William W."/>
        </authorList>
    </citation>
    <scope>NUCLEOTIDE SEQUENCE [LARGE SCALE GENOMIC DNA]</scope>
    <source>
        <strain evidence="1">YSy11</strain>
    </source>
</reference>
<dbReference type="EMBL" id="LR215729">
    <property type="protein sequence ID" value="VEV98692.1"/>
    <property type="molecule type" value="Genomic_DNA"/>
</dbReference>
<gene>
    <name evidence="1" type="ORF">PMYSY11_3648</name>
</gene>
<organism evidence="1">
    <name type="scientific">Pseudomonas marincola</name>
    <dbReference type="NCBI Taxonomy" id="437900"/>
    <lineage>
        <taxon>Bacteria</taxon>
        <taxon>Pseudomonadati</taxon>
        <taxon>Pseudomonadota</taxon>
        <taxon>Gammaproteobacteria</taxon>
        <taxon>Pseudomonadales</taxon>
        <taxon>Pseudomonadaceae</taxon>
        <taxon>Pseudomonas</taxon>
    </lineage>
</organism>
<sequence>MPNKMPRTSATPERILVSTQPGQCAAFLAITPASLRVALASLLLLTGAGCSQQPVSSEQSCEQLFATRDQLTQATRDGQFAQIKGFYGLRSSRLDTLLASQAINPEQQRLWLQRLAANDIAASAIEQRNLPASARNGLDNPAFQARLNACRNNQIQQLLSDPSALDQLRNASAVADDYSHWARALGLYPLLKPLYRKGIAQWQAEAATTTAPQDSARWLNYQPVATDTSALPTKFSLDALGLPQVDAEQLQALFARHAPLINVEQASPADRIGQPRFNAQGERQFSPLPVIYQHTGWSRIDGRWHLQLIYQMWFRERPKSNPLDMLGGDLDGLIWRVTLDDQGAAMLYDSIHPCGCWHSFFVPQSSALRFSQARDEESRPHRLVAVDASKPATLWLSAREHALVWVDQRTSASVPITYQQASLDQLRQLDHGQGTKSLYQPDGLISGTERLERWVLWPSGVHAPGSMRQWGRHATAFIGRAHFDDPLLLERYFNAAP</sequence>
<dbReference type="AlphaFoldDB" id="A0A653EA65"/>
<accession>A0A653EA65</accession>
<proteinExistence type="predicted"/>
<name>A0A653EA65_9PSED</name>